<evidence type="ECO:0000313" key="3">
    <source>
        <dbReference type="EMBL" id="KYQ56076.1"/>
    </source>
</evidence>
<dbReference type="KEGG" id="mzt:108722089"/>
<dbReference type="SMART" id="SM00733">
    <property type="entry name" value="Mterf"/>
    <property type="match status" value="6"/>
</dbReference>
<dbReference type="Proteomes" id="UP000075809">
    <property type="component" value="Unassembled WGS sequence"/>
</dbReference>
<dbReference type="GO" id="GO:0005759">
    <property type="term" value="C:mitochondrial matrix"/>
    <property type="evidence" value="ECO:0007669"/>
    <property type="project" value="TreeGrafter"/>
</dbReference>
<evidence type="ECO:0000313" key="4">
    <source>
        <dbReference type="Proteomes" id="UP000075809"/>
    </source>
</evidence>
<dbReference type="STRING" id="64791.A0A151X6T6"/>
<dbReference type="InterPro" id="IPR003690">
    <property type="entry name" value="MTERF"/>
</dbReference>
<dbReference type="PANTHER" id="PTHR15437:SF6">
    <property type="entry name" value="TRANSCRIPTION TERMINATION FACTOR, MITOCHONDRIAL"/>
    <property type="match status" value="1"/>
</dbReference>
<dbReference type="Pfam" id="PF02536">
    <property type="entry name" value="mTERF"/>
    <property type="match status" value="1"/>
</dbReference>
<dbReference type="OrthoDB" id="75923at2759"/>
<evidence type="ECO:0000256" key="2">
    <source>
        <dbReference type="ARBA" id="ARBA00022946"/>
    </source>
</evidence>
<dbReference type="InterPro" id="IPR038538">
    <property type="entry name" value="MTERF_sf"/>
</dbReference>
<dbReference type="EMBL" id="KQ982472">
    <property type="protein sequence ID" value="KYQ56076.1"/>
    <property type="molecule type" value="Genomic_DNA"/>
</dbReference>
<proteinExistence type="inferred from homology"/>
<evidence type="ECO:0000256" key="1">
    <source>
        <dbReference type="ARBA" id="ARBA00007692"/>
    </source>
</evidence>
<accession>A0A151X6T6</accession>
<reference evidence="3 4" key="1">
    <citation type="submission" date="2015-09" db="EMBL/GenBank/DDBJ databases">
        <title>Trachymyrmex zeteki WGS genome.</title>
        <authorList>
            <person name="Nygaard S."/>
            <person name="Hu H."/>
            <person name="Boomsma J."/>
            <person name="Zhang G."/>
        </authorList>
    </citation>
    <scope>NUCLEOTIDE SEQUENCE [LARGE SCALE GENOMIC DNA]</scope>
    <source>
        <strain evidence="3">Tzet28-1</strain>
        <tissue evidence="3">Whole body</tissue>
    </source>
</reference>
<comment type="similarity">
    <text evidence="1">Belongs to the mTERF family.</text>
</comment>
<sequence>MARQMTQRMIVNLLLKAQPQPFLKPTLPLYMNGYSPFVKAVLQNRMLCKHVEIVDHTCKISNYSDYLTNYKPNQRIMRNTLQELLSMTGKDFSKLINKHPQLKKRSRADILNNYYNLIKAGIQKDTIINNTWLLTHESNKLTNKLDCIKVLNMDNNQLIPWLCLTQDELAIYVFYTQEDMEPYTYNRLEYLSHKLECSIYRLCEITVPNSFLLKIPISSIDKKLNILYEYNIQNKDILKDTWVLRYSKNYIRHKCELYKDTGRLKINTWAIRCSFQVISRAIQKNKVKRSLMQHYGNVSDYLQNKLKLDDEVLNSLVQKVPSILRVNIAKLNQLINILHQNGITNDEILRHSRIFFNIDTIQNRIAILKKANLALKITVLIKSEQSFDQYIEMTNERQKLLQEHGSFKNYLINTLNVEEKHFEEAITKYPSILRMNFKKLPELIDLLRQNGITSDDIVSHPRILYISINTLRKRIEMLKENNIPPKVNLLISKESLIDI</sequence>
<evidence type="ECO:0008006" key="5">
    <source>
        <dbReference type="Google" id="ProtNLM"/>
    </source>
</evidence>
<dbReference type="GO" id="GO:0006393">
    <property type="term" value="P:termination of mitochondrial transcription"/>
    <property type="evidence" value="ECO:0007669"/>
    <property type="project" value="TreeGrafter"/>
</dbReference>
<protein>
    <recommendedName>
        <fullName evidence="5">Transcription termination factor, mitochondrial</fullName>
    </recommendedName>
</protein>
<dbReference type="AlphaFoldDB" id="A0A151X6T6"/>
<keyword evidence="2" id="KW-0809">Transit peptide</keyword>
<dbReference type="PANTHER" id="PTHR15437">
    <property type="entry name" value="TRANSCRIPTION TERMINATION FACTOR, MITOCHONDRIAL"/>
    <property type="match status" value="1"/>
</dbReference>
<dbReference type="Gene3D" id="1.25.70.10">
    <property type="entry name" value="Transcription termination factor 3, mitochondrial"/>
    <property type="match status" value="2"/>
</dbReference>
<dbReference type="GO" id="GO:0003676">
    <property type="term" value="F:nucleic acid binding"/>
    <property type="evidence" value="ECO:0007669"/>
    <property type="project" value="InterPro"/>
</dbReference>
<organism evidence="3 4">
    <name type="scientific">Mycetomoellerius zeteki</name>
    <dbReference type="NCBI Taxonomy" id="64791"/>
    <lineage>
        <taxon>Eukaryota</taxon>
        <taxon>Metazoa</taxon>
        <taxon>Ecdysozoa</taxon>
        <taxon>Arthropoda</taxon>
        <taxon>Hexapoda</taxon>
        <taxon>Insecta</taxon>
        <taxon>Pterygota</taxon>
        <taxon>Neoptera</taxon>
        <taxon>Endopterygota</taxon>
        <taxon>Hymenoptera</taxon>
        <taxon>Apocrita</taxon>
        <taxon>Aculeata</taxon>
        <taxon>Formicoidea</taxon>
        <taxon>Formicidae</taxon>
        <taxon>Myrmicinae</taxon>
        <taxon>Mycetomoellerius</taxon>
    </lineage>
</organism>
<keyword evidence="4" id="KW-1185">Reference proteome</keyword>
<name>A0A151X6T6_9HYME</name>
<gene>
    <name evidence="3" type="ORF">ALC60_04964</name>
</gene>